<keyword evidence="6 8" id="KW-0378">Hydrolase</keyword>
<keyword evidence="4" id="KW-0479">Metal-binding</keyword>
<evidence type="ECO:0000313" key="8">
    <source>
        <dbReference type="EMBL" id="VFR39632.1"/>
    </source>
</evidence>
<dbReference type="InterPro" id="IPR020549">
    <property type="entry name" value="YbeY_CS"/>
</dbReference>
<dbReference type="EMBL" id="CAADIE010000013">
    <property type="protein sequence ID" value="VFR41519.1"/>
    <property type="molecule type" value="Genomic_DNA"/>
</dbReference>
<comment type="cofactor">
    <cofactor evidence="1">
        <name>Zn(2+)</name>
        <dbReference type="ChEBI" id="CHEBI:29105"/>
    </cofactor>
</comment>
<dbReference type="AlphaFoldDB" id="A0A484QNC8"/>
<evidence type="ECO:0000256" key="4">
    <source>
        <dbReference type="ARBA" id="ARBA00022723"/>
    </source>
</evidence>
<sequence>MRPDTGADAPMLSLSVQYGVAEPRLPRWRLRRWVARGLAGAAADMAEPPAAAQLSLRLVGLAEGRRLNREFRERDYATNVLTFEYGADPGGTVHGDIVLCVPVLVKEAREQKKALLDHAAHLVVHGTLHALGYDHLNAREARRMESLETAVLDGMGIADPYLVD</sequence>
<dbReference type="GO" id="GO:0004519">
    <property type="term" value="F:endonuclease activity"/>
    <property type="evidence" value="ECO:0007669"/>
    <property type="project" value="UniProtKB-KW"/>
</dbReference>
<dbReference type="GO" id="GO:0006364">
    <property type="term" value="P:rRNA processing"/>
    <property type="evidence" value="ECO:0007669"/>
    <property type="project" value="InterPro"/>
</dbReference>
<proteinExistence type="inferred from homology"/>
<reference evidence="8" key="1">
    <citation type="submission" date="2019-03" db="EMBL/GenBank/DDBJ databases">
        <authorList>
            <person name="Danneels B."/>
        </authorList>
    </citation>
    <scope>NUCLEOTIDE SEQUENCE</scope>
</reference>
<dbReference type="PANTHER" id="PTHR46986:SF1">
    <property type="entry name" value="ENDORIBONUCLEASE YBEY, CHLOROPLASTIC"/>
    <property type="match status" value="1"/>
</dbReference>
<dbReference type="Pfam" id="PF02130">
    <property type="entry name" value="YbeY"/>
    <property type="match status" value="1"/>
</dbReference>
<evidence type="ECO:0000256" key="1">
    <source>
        <dbReference type="ARBA" id="ARBA00001947"/>
    </source>
</evidence>
<evidence type="ECO:0000256" key="2">
    <source>
        <dbReference type="ARBA" id="ARBA00010875"/>
    </source>
</evidence>
<dbReference type="PROSITE" id="PS01306">
    <property type="entry name" value="UPF0054"/>
    <property type="match status" value="1"/>
</dbReference>
<dbReference type="HAMAP" id="MF_00009">
    <property type="entry name" value="Endoribonucl_YbeY"/>
    <property type="match status" value="1"/>
</dbReference>
<organism evidence="8">
    <name type="scientific">plant metagenome</name>
    <dbReference type="NCBI Taxonomy" id="1297885"/>
    <lineage>
        <taxon>unclassified sequences</taxon>
        <taxon>metagenomes</taxon>
        <taxon>organismal metagenomes</taxon>
    </lineage>
</organism>
<dbReference type="InterPro" id="IPR023091">
    <property type="entry name" value="MetalPrtase_cat_dom_sf_prd"/>
</dbReference>
<dbReference type="PANTHER" id="PTHR46986">
    <property type="entry name" value="ENDORIBONUCLEASE YBEY, CHLOROPLASTIC"/>
    <property type="match status" value="1"/>
</dbReference>
<evidence type="ECO:0000256" key="3">
    <source>
        <dbReference type="ARBA" id="ARBA00022722"/>
    </source>
</evidence>
<dbReference type="EMBL" id="CAADIH010000011">
    <property type="protein sequence ID" value="VFR39632.1"/>
    <property type="molecule type" value="Genomic_DNA"/>
</dbReference>
<keyword evidence="5" id="KW-0255">Endonuclease</keyword>
<comment type="similarity">
    <text evidence="2">Belongs to the endoribonuclease YbeY family.</text>
</comment>
<name>A0A484QNC8_9ZZZZ</name>
<keyword evidence="3" id="KW-0540">Nuclease</keyword>
<dbReference type="GO" id="GO:0046872">
    <property type="term" value="F:metal ion binding"/>
    <property type="evidence" value="ECO:0007669"/>
    <property type="project" value="UniProtKB-KW"/>
</dbReference>
<dbReference type="SUPFAM" id="SSF55486">
    <property type="entry name" value="Metalloproteases ('zincins'), catalytic domain"/>
    <property type="match status" value="1"/>
</dbReference>
<dbReference type="NCBIfam" id="TIGR00043">
    <property type="entry name" value="rRNA maturation RNase YbeY"/>
    <property type="match status" value="1"/>
</dbReference>
<protein>
    <submittedName>
        <fullName evidence="8">Metal-dependent hydrolase YbeY, involved in rRNA and/or ribosome maturation and assembly</fullName>
    </submittedName>
</protein>
<dbReference type="Gene3D" id="3.40.390.30">
    <property type="entry name" value="Metalloproteases ('zincins'), catalytic domain"/>
    <property type="match status" value="1"/>
</dbReference>
<gene>
    <name evidence="9" type="ORF">BER1_3307</name>
    <name evidence="8" type="ORF">BER2_3269</name>
</gene>
<keyword evidence="7" id="KW-0862">Zinc</keyword>
<evidence type="ECO:0000313" key="9">
    <source>
        <dbReference type="EMBL" id="VFR41519.1"/>
    </source>
</evidence>
<evidence type="ECO:0000256" key="7">
    <source>
        <dbReference type="ARBA" id="ARBA00022833"/>
    </source>
</evidence>
<dbReference type="InterPro" id="IPR002036">
    <property type="entry name" value="YbeY"/>
</dbReference>
<dbReference type="GO" id="GO:0004222">
    <property type="term" value="F:metalloendopeptidase activity"/>
    <property type="evidence" value="ECO:0007669"/>
    <property type="project" value="InterPro"/>
</dbReference>
<accession>A0A484QNC8</accession>
<evidence type="ECO:0000256" key="6">
    <source>
        <dbReference type="ARBA" id="ARBA00022801"/>
    </source>
</evidence>
<evidence type="ECO:0000256" key="5">
    <source>
        <dbReference type="ARBA" id="ARBA00022759"/>
    </source>
</evidence>